<reference evidence="2 3" key="1">
    <citation type="journal article" date="2017" name="Curr. Biol.">
        <title>Genome architecture and evolution of a unichromosomal asexual nematode.</title>
        <authorList>
            <person name="Fradin H."/>
            <person name="Zegar C."/>
            <person name="Gutwein M."/>
            <person name="Lucas J."/>
            <person name="Kovtun M."/>
            <person name="Corcoran D."/>
            <person name="Baugh L.R."/>
            <person name="Kiontke K."/>
            <person name="Gunsalus K."/>
            <person name="Fitch D.H."/>
            <person name="Piano F."/>
        </authorList>
    </citation>
    <scope>NUCLEOTIDE SEQUENCE [LARGE SCALE GENOMIC DNA]</scope>
    <source>
        <strain evidence="2">PF1309</strain>
    </source>
</reference>
<organism evidence="2 3">
    <name type="scientific">Diploscapter pachys</name>
    <dbReference type="NCBI Taxonomy" id="2018661"/>
    <lineage>
        <taxon>Eukaryota</taxon>
        <taxon>Metazoa</taxon>
        <taxon>Ecdysozoa</taxon>
        <taxon>Nematoda</taxon>
        <taxon>Chromadorea</taxon>
        <taxon>Rhabditida</taxon>
        <taxon>Rhabditina</taxon>
        <taxon>Rhabditomorpha</taxon>
        <taxon>Rhabditoidea</taxon>
        <taxon>Rhabditidae</taxon>
        <taxon>Diploscapter</taxon>
    </lineage>
</organism>
<accession>A0A2A2K9U9</accession>
<dbReference type="Proteomes" id="UP000218231">
    <property type="component" value="Unassembled WGS sequence"/>
</dbReference>
<evidence type="ECO:0000313" key="2">
    <source>
        <dbReference type="EMBL" id="PAV70579.1"/>
    </source>
</evidence>
<protein>
    <submittedName>
        <fullName evidence="2">Uncharacterized protein</fullName>
    </submittedName>
</protein>
<dbReference type="EMBL" id="LIAE01009244">
    <property type="protein sequence ID" value="PAV70579.1"/>
    <property type="molecule type" value="Genomic_DNA"/>
</dbReference>
<feature type="region of interest" description="Disordered" evidence="1">
    <location>
        <begin position="227"/>
        <end position="257"/>
    </location>
</feature>
<evidence type="ECO:0000313" key="3">
    <source>
        <dbReference type="Proteomes" id="UP000218231"/>
    </source>
</evidence>
<name>A0A2A2K9U9_9BILA</name>
<evidence type="ECO:0000256" key="1">
    <source>
        <dbReference type="SAM" id="MobiDB-lite"/>
    </source>
</evidence>
<gene>
    <name evidence="2" type="ORF">WR25_26049</name>
</gene>
<dbReference type="AlphaFoldDB" id="A0A2A2K9U9"/>
<comment type="caution">
    <text evidence="2">The sequence shown here is derived from an EMBL/GenBank/DDBJ whole genome shotgun (WGS) entry which is preliminary data.</text>
</comment>
<keyword evidence="3" id="KW-1185">Reference proteome</keyword>
<proteinExistence type="predicted"/>
<sequence>MLHRGNDMAGRHEVLTDRALQPFDHLSGIGLDDLRLFGIAFVGPTPAVVLHHRHRRRETPVDAGCRRFRSGRRADAPDQRRVARRAKADIVREQRRTDDIVVAMHRVGAPDDRHDRPPIAALHRRVVERVEELQPFRGRGEFVAVRRRIAAIQNRTEFVRLEVFWRDRGDIDLDQLANLILHAHPLQDRVHPRLDLRIAFQLHRQRRPQLWVRDSGRSRLLRQPLSCHHAGRQSAGGNDHRHTAGKRHSTSPDPVGLTCRAEASAVNRLGPRCMVSLS</sequence>